<proteinExistence type="predicted"/>
<dbReference type="KEGG" id="gca:Galf_0249"/>
<feature type="transmembrane region" description="Helical" evidence="1">
    <location>
        <begin position="165"/>
        <end position="188"/>
    </location>
</feature>
<dbReference type="eggNOG" id="COG2836">
    <property type="taxonomic scope" value="Bacteria"/>
</dbReference>
<protein>
    <submittedName>
        <fullName evidence="3">Cytochrome c biogenesis protein transmembrane region</fullName>
    </submittedName>
</protein>
<dbReference type="RefSeq" id="WP_013292237.1">
    <property type="nucleotide sequence ID" value="NC_014394.1"/>
</dbReference>
<sequence>MTEFSIIAVFFVGLLGGVHCLGMCGSLVGILTTQLPAGGARWPFHLAYSGGRVTSYTLAGLLAGAVGQAGLLLRDVVPVQHLLFALSSLMLIALGLYLAGLWGAVRRIETLGKLLWQRIQPLTRGLFPVSTPLRAFLLGTLWGWLPCGLVYSVLITALASGQASTGALVMLAFGLGTLPNLLAIGLFWENMRGWVQSPKVRRVAGLLVVGIGMYGLTKVGYTFYVNGWAGSCHVAA</sequence>
<dbReference type="HOGENOM" id="CLU_032635_0_0_4"/>
<name>D9SJ18_GALCS</name>
<dbReference type="InterPro" id="IPR039447">
    <property type="entry name" value="UreH-like_TM_dom"/>
</dbReference>
<evidence type="ECO:0000256" key="1">
    <source>
        <dbReference type="SAM" id="Phobius"/>
    </source>
</evidence>
<organism evidence="3 4">
    <name type="scientific">Gallionella capsiferriformans (strain ES-2)</name>
    <name type="common">Gallionella ferruginea capsiferriformans (strain ES-2)</name>
    <dbReference type="NCBI Taxonomy" id="395494"/>
    <lineage>
        <taxon>Bacteria</taxon>
        <taxon>Pseudomonadati</taxon>
        <taxon>Pseudomonadota</taxon>
        <taxon>Betaproteobacteria</taxon>
        <taxon>Nitrosomonadales</taxon>
        <taxon>Gallionellaceae</taxon>
        <taxon>Gallionella</taxon>
    </lineage>
</organism>
<dbReference type="AlphaFoldDB" id="D9SJ18"/>
<dbReference type="STRING" id="395494.Galf_0249"/>
<dbReference type="PANTHER" id="PTHR42208:SF1">
    <property type="entry name" value="HEAVY METAL TRANSPORTER"/>
    <property type="match status" value="1"/>
</dbReference>
<feature type="domain" description="Urease accessory protein UreH-like transmembrane" evidence="2">
    <location>
        <begin position="9"/>
        <end position="214"/>
    </location>
</feature>
<keyword evidence="4" id="KW-1185">Reference proteome</keyword>
<keyword evidence="1" id="KW-1133">Transmembrane helix</keyword>
<gene>
    <name evidence="3" type="ordered locus">Galf_0249</name>
</gene>
<feature type="transmembrane region" description="Helical" evidence="1">
    <location>
        <begin position="79"/>
        <end position="105"/>
    </location>
</feature>
<accession>D9SJ18</accession>
<evidence type="ECO:0000313" key="3">
    <source>
        <dbReference type="EMBL" id="ADL54294.1"/>
    </source>
</evidence>
<feature type="transmembrane region" description="Helical" evidence="1">
    <location>
        <begin position="53"/>
        <end position="73"/>
    </location>
</feature>
<dbReference type="PANTHER" id="PTHR42208">
    <property type="entry name" value="HEAVY METAL TRANSPORTER-RELATED"/>
    <property type="match status" value="1"/>
</dbReference>
<dbReference type="EMBL" id="CP002159">
    <property type="protein sequence ID" value="ADL54294.1"/>
    <property type="molecule type" value="Genomic_DNA"/>
</dbReference>
<evidence type="ECO:0000313" key="4">
    <source>
        <dbReference type="Proteomes" id="UP000001235"/>
    </source>
</evidence>
<keyword evidence="1 3" id="KW-0812">Transmembrane</keyword>
<dbReference type="OrthoDB" id="9798690at2"/>
<keyword evidence="1" id="KW-0472">Membrane</keyword>
<feature type="transmembrane region" description="Helical" evidence="1">
    <location>
        <begin position="6"/>
        <end position="32"/>
    </location>
</feature>
<dbReference type="Pfam" id="PF13386">
    <property type="entry name" value="DsbD_2"/>
    <property type="match status" value="1"/>
</dbReference>
<reference evidence="3 4" key="1">
    <citation type="submission" date="2010-08" db="EMBL/GenBank/DDBJ databases">
        <title>Complete sequence of Gallionella capsiferriformans ES-2.</title>
        <authorList>
            <consortium name="US DOE Joint Genome Institute"/>
            <person name="Lucas S."/>
            <person name="Copeland A."/>
            <person name="Lapidus A."/>
            <person name="Cheng J.-F."/>
            <person name="Bruce D."/>
            <person name="Goodwin L."/>
            <person name="Pitluck S."/>
            <person name="Chertkov O."/>
            <person name="Davenport K.W."/>
            <person name="Detter J.C."/>
            <person name="Han C."/>
            <person name="Tapia R."/>
            <person name="Land M."/>
            <person name="Hauser L."/>
            <person name="Chang Y.-J."/>
            <person name="Jeffries C."/>
            <person name="Kyrpides N."/>
            <person name="Ivanova N."/>
            <person name="Mikhailova N."/>
            <person name="Shelobolina E.S."/>
            <person name="Picardal F."/>
            <person name="Roden E."/>
            <person name="Emerson D."/>
            <person name="Woyke T."/>
        </authorList>
    </citation>
    <scope>NUCLEOTIDE SEQUENCE [LARGE SCALE GENOMIC DNA]</scope>
    <source>
        <strain evidence="3 4">ES-2</strain>
    </source>
</reference>
<feature type="transmembrane region" description="Helical" evidence="1">
    <location>
        <begin position="200"/>
        <end position="217"/>
    </location>
</feature>
<dbReference type="Proteomes" id="UP000001235">
    <property type="component" value="Chromosome"/>
</dbReference>
<evidence type="ECO:0000259" key="2">
    <source>
        <dbReference type="Pfam" id="PF13386"/>
    </source>
</evidence>